<dbReference type="SUPFAM" id="SSF55486">
    <property type="entry name" value="Metalloproteases ('zincins'), catalytic domain"/>
    <property type="match status" value="1"/>
</dbReference>
<evidence type="ECO:0000259" key="15">
    <source>
        <dbReference type="Pfam" id="PF11838"/>
    </source>
</evidence>
<keyword evidence="11" id="KW-0482">Metalloprotease</keyword>
<dbReference type="Gene3D" id="1.10.390.10">
    <property type="entry name" value="Neutral Protease Domain 2"/>
    <property type="match status" value="1"/>
</dbReference>
<dbReference type="GO" id="GO:0016020">
    <property type="term" value="C:membrane"/>
    <property type="evidence" value="ECO:0007669"/>
    <property type="project" value="TreeGrafter"/>
</dbReference>
<evidence type="ECO:0000256" key="6">
    <source>
        <dbReference type="ARBA" id="ARBA00022438"/>
    </source>
</evidence>
<dbReference type="InterPro" id="IPR045357">
    <property type="entry name" value="Aminopeptidase_N-like_N"/>
</dbReference>
<dbReference type="NCBIfam" id="TIGR02412">
    <property type="entry name" value="pepN_strep_liv"/>
    <property type="match status" value="1"/>
</dbReference>
<dbReference type="GO" id="GO:0070006">
    <property type="term" value="F:metalloaminopeptidase activity"/>
    <property type="evidence" value="ECO:0007669"/>
    <property type="project" value="TreeGrafter"/>
</dbReference>
<sequence>MTLTRAEANERSAALSDLSYTVHLDVTNAASDDATFRSTTQARFTTTTSRVMIDLVADEVIAIEVDGKGADAEVRKGRIYIDNVPTDRPVELRIVARCRYSTSGEGLHRYRDPEDGHTYLYTQYEPMDAHRVYACFDQPDLKARWTFIIDAPAGDTVLSNQAEVSTEDLMPDARRHVFGETALLSSYLTAIIVGPYHKVEGPTWEGTYPEYFGGPEVHVSIPLAAYCRAALADRFDSDDVFAVTMAGLTFFHDRYQYAYPWGKYDQIFVPEYNLGAMENPGCVTFNEHYIPQGEPTAAQRSSRGNTILHEMCHMWFGDLVTPVWWDDLWLKESFADHEGTAALAACTEHTDAWAAFASGRKAWAYHQDLLPTTHPIEADIPDVAAAKQNFDGITYAKGAAVLKQLVAYVGEEAFIATARRYFAEHAWGATRAADLLSALGEASGRNMSAWTDAWLKTSGPSVITMSEDGTRVLHDCLDAVTHLETTRPHRLVLGFYRLGDDGLELVERRPIDLQDGSLTLDPPLPGDVTIVNDEDLTYAVCRLNETSREAVLTHLSSLTDPVTRAVAWSSLWNDTRDALLPAANYVHAVLQHGAGERQSVLDALLRQARTAWRSYVPASERSALLDDVLEQTWQQLSNEQDRGRARLWALAFTAATGDRPVSQQTASRLAEIRAGSVPGLPAARDLSWAAIIALASGGGATDHDIEAARAEDRSGYGAVMAAQASASVPSEARARESWRAIWQDDLSNEFLDATIAGFNSATRTLDFDPAEGYFEQIEAAWTNHSIAMAERLAIGMFPRGAEIADAPKGATGKPDPSAHPVIRATDQWLMQASDAPKALKRRIIEGRDDVLRALRAQAAAS</sequence>
<dbReference type="Pfam" id="PF17900">
    <property type="entry name" value="Peptidase_M1_N"/>
    <property type="match status" value="1"/>
</dbReference>
<dbReference type="InterPro" id="IPR001930">
    <property type="entry name" value="Peptidase_M1"/>
</dbReference>
<evidence type="ECO:0000256" key="1">
    <source>
        <dbReference type="ARBA" id="ARBA00000098"/>
    </source>
</evidence>
<dbReference type="FunFam" id="1.10.390.10:FF:000004">
    <property type="entry name" value="Aminopeptidase N"/>
    <property type="match status" value="1"/>
</dbReference>
<keyword evidence="6 17" id="KW-0031">Aminopeptidase</keyword>
<comment type="catalytic activity">
    <reaction evidence="1">
        <text>Release of an N-terminal amino acid, Xaa-|-Yaa- from a peptide, amide or arylamide. Xaa is preferably Ala, but may be most amino acids including Pro (slow action). When a terminal hydrophobic residue is followed by a prolyl residue, the two may be released as an intact Xaa-Pro dipeptide.</text>
        <dbReference type="EC" id="3.4.11.2"/>
    </reaction>
</comment>
<evidence type="ECO:0000256" key="13">
    <source>
        <dbReference type="ARBA" id="ARBA00031533"/>
    </source>
</evidence>
<accession>A0A1Q5Q422</accession>
<dbReference type="InterPro" id="IPR012778">
    <property type="entry name" value="Pept_M1_aminopeptidase"/>
</dbReference>
<evidence type="ECO:0000313" key="18">
    <source>
        <dbReference type="Proteomes" id="UP000185628"/>
    </source>
</evidence>
<feature type="domain" description="Aminopeptidase N-like N-terminal" evidence="16">
    <location>
        <begin position="60"/>
        <end position="188"/>
    </location>
</feature>
<gene>
    <name evidence="17" type="ORF">BSZ39_03940</name>
</gene>
<dbReference type="GO" id="GO:0008270">
    <property type="term" value="F:zinc ion binding"/>
    <property type="evidence" value="ECO:0007669"/>
    <property type="project" value="InterPro"/>
</dbReference>
<keyword evidence="7" id="KW-0645">Protease</keyword>
<keyword evidence="9" id="KW-0378">Hydrolase</keyword>
<dbReference type="EMBL" id="MQVR01000015">
    <property type="protein sequence ID" value="OKL54459.1"/>
    <property type="molecule type" value="Genomic_DNA"/>
</dbReference>
<evidence type="ECO:0000256" key="5">
    <source>
        <dbReference type="ARBA" id="ARBA00015611"/>
    </source>
</evidence>
<dbReference type="GO" id="GO:0006508">
    <property type="term" value="P:proteolysis"/>
    <property type="evidence" value="ECO:0007669"/>
    <property type="project" value="UniProtKB-KW"/>
</dbReference>
<dbReference type="InterPro" id="IPR050344">
    <property type="entry name" value="Peptidase_M1_aminopeptidases"/>
</dbReference>
<evidence type="ECO:0000256" key="2">
    <source>
        <dbReference type="ARBA" id="ARBA00001947"/>
    </source>
</evidence>
<evidence type="ECO:0000259" key="14">
    <source>
        <dbReference type="Pfam" id="PF01433"/>
    </source>
</evidence>
<dbReference type="Pfam" id="PF01433">
    <property type="entry name" value="Peptidase_M1"/>
    <property type="match status" value="1"/>
</dbReference>
<dbReference type="InterPro" id="IPR024571">
    <property type="entry name" value="ERAP1-like_C_dom"/>
</dbReference>
<dbReference type="GO" id="GO:0005615">
    <property type="term" value="C:extracellular space"/>
    <property type="evidence" value="ECO:0007669"/>
    <property type="project" value="TreeGrafter"/>
</dbReference>
<feature type="domain" description="Peptidase M1 membrane alanine aminopeptidase" evidence="14">
    <location>
        <begin position="243"/>
        <end position="454"/>
    </location>
</feature>
<reference evidence="18" key="1">
    <citation type="submission" date="2016-12" db="EMBL/GenBank/DDBJ databases">
        <authorList>
            <person name="Meng X."/>
        </authorList>
    </citation>
    <scope>NUCLEOTIDE SEQUENCE [LARGE SCALE GENOMIC DNA]</scope>
    <source>
        <strain evidence="18">DSM 19116</strain>
    </source>
</reference>
<organism evidence="17 18">
    <name type="scientific">Bowdeniella nasicola</name>
    <dbReference type="NCBI Taxonomy" id="208480"/>
    <lineage>
        <taxon>Bacteria</taxon>
        <taxon>Bacillati</taxon>
        <taxon>Actinomycetota</taxon>
        <taxon>Actinomycetes</taxon>
        <taxon>Actinomycetales</taxon>
        <taxon>Actinomycetaceae</taxon>
        <taxon>Bowdeniella</taxon>
    </lineage>
</organism>
<comment type="caution">
    <text evidence="17">The sequence shown here is derived from an EMBL/GenBank/DDBJ whole genome shotgun (WGS) entry which is preliminary data.</text>
</comment>
<dbReference type="GO" id="GO:0016285">
    <property type="term" value="F:alanyl aminopeptidase activity"/>
    <property type="evidence" value="ECO:0007669"/>
    <property type="project" value="UniProtKB-EC"/>
</dbReference>
<dbReference type="AlphaFoldDB" id="A0A1Q5Q422"/>
<dbReference type="SUPFAM" id="SSF63737">
    <property type="entry name" value="Leukotriene A4 hydrolase N-terminal domain"/>
    <property type="match status" value="1"/>
</dbReference>
<dbReference type="GO" id="GO:0042277">
    <property type="term" value="F:peptide binding"/>
    <property type="evidence" value="ECO:0007669"/>
    <property type="project" value="TreeGrafter"/>
</dbReference>
<dbReference type="Gene3D" id="2.60.40.1730">
    <property type="entry name" value="tricorn interacting facor f3 domain"/>
    <property type="match status" value="1"/>
</dbReference>
<dbReference type="InterPro" id="IPR014782">
    <property type="entry name" value="Peptidase_M1_dom"/>
</dbReference>
<evidence type="ECO:0000256" key="10">
    <source>
        <dbReference type="ARBA" id="ARBA00022833"/>
    </source>
</evidence>
<dbReference type="Proteomes" id="UP000185628">
    <property type="component" value="Unassembled WGS sequence"/>
</dbReference>
<dbReference type="GO" id="GO:0043171">
    <property type="term" value="P:peptide catabolic process"/>
    <property type="evidence" value="ECO:0007669"/>
    <property type="project" value="TreeGrafter"/>
</dbReference>
<dbReference type="CDD" id="cd09602">
    <property type="entry name" value="M1_APN"/>
    <property type="match status" value="1"/>
</dbReference>
<dbReference type="InterPro" id="IPR027268">
    <property type="entry name" value="Peptidase_M4/M1_CTD_sf"/>
</dbReference>
<protein>
    <recommendedName>
        <fullName evidence="5">Aminopeptidase N</fullName>
        <ecNumber evidence="4">3.4.11.2</ecNumber>
    </recommendedName>
    <alternativeName>
        <fullName evidence="12">Alanine aminopeptidase</fullName>
    </alternativeName>
    <alternativeName>
        <fullName evidence="13">Lysyl aminopeptidase</fullName>
    </alternativeName>
</protein>
<evidence type="ECO:0000256" key="11">
    <source>
        <dbReference type="ARBA" id="ARBA00023049"/>
    </source>
</evidence>
<evidence type="ECO:0000256" key="12">
    <source>
        <dbReference type="ARBA" id="ARBA00029811"/>
    </source>
</evidence>
<evidence type="ECO:0000256" key="3">
    <source>
        <dbReference type="ARBA" id="ARBA00010136"/>
    </source>
</evidence>
<dbReference type="InterPro" id="IPR042097">
    <property type="entry name" value="Aminopeptidase_N-like_N_sf"/>
</dbReference>
<keyword evidence="10" id="KW-0862">Zinc</keyword>
<evidence type="ECO:0000256" key="9">
    <source>
        <dbReference type="ARBA" id="ARBA00022801"/>
    </source>
</evidence>
<evidence type="ECO:0000256" key="4">
    <source>
        <dbReference type="ARBA" id="ARBA00012564"/>
    </source>
</evidence>
<dbReference type="PANTHER" id="PTHR11533:SF174">
    <property type="entry name" value="PUROMYCIN-SENSITIVE AMINOPEPTIDASE-RELATED"/>
    <property type="match status" value="1"/>
</dbReference>
<dbReference type="GO" id="GO:0005737">
    <property type="term" value="C:cytoplasm"/>
    <property type="evidence" value="ECO:0007669"/>
    <property type="project" value="TreeGrafter"/>
</dbReference>
<keyword evidence="8" id="KW-0479">Metal-binding</keyword>
<feature type="domain" description="ERAP1-like C-terminal" evidence="15">
    <location>
        <begin position="530"/>
        <end position="801"/>
    </location>
</feature>
<dbReference type="PRINTS" id="PR00756">
    <property type="entry name" value="ALADIPTASE"/>
</dbReference>
<evidence type="ECO:0000256" key="7">
    <source>
        <dbReference type="ARBA" id="ARBA00022670"/>
    </source>
</evidence>
<name>A0A1Q5Q422_9ACTO</name>
<dbReference type="EC" id="3.4.11.2" evidence="4"/>
<dbReference type="Pfam" id="PF11838">
    <property type="entry name" value="ERAP1_C"/>
    <property type="match status" value="1"/>
</dbReference>
<comment type="cofactor">
    <cofactor evidence="2">
        <name>Zn(2+)</name>
        <dbReference type="ChEBI" id="CHEBI:29105"/>
    </cofactor>
</comment>
<dbReference type="PANTHER" id="PTHR11533">
    <property type="entry name" value="PROTEASE M1 ZINC METALLOPROTEASE"/>
    <property type="match status" value="1"/>
</dbReference>
<evidence type="ECO:0000259" key="16">
    <source>
        <dbReference type="Pfam" id="PF17900"/>
    </source>
</evidence>
<comment type="similarity">
    <text evidence="3">Belongs to the peptidase M1 family.</text>
</comment>
<keyword evidence="18" id="KW-1185">Reference proteome</keyword>
<dbReference type="RefSeq" id="WP_073716087.1">
    <property type="nucleotide sequence ID" value="NZ_MQVR01000015.1"/>
</dbReference>
<evidence type="ECO:0000256" key="8">
    <source>
        <dbReference type="ARBA" id="ARBA00022723"/>
    </source>
</evidence>
<proteinExistence type="inferred from homology"/>
<evidence type="ECO:0000313" key="17">
    <source>
        <dbReference type="EMBL" id="OKL54459.1"/>
    </source>
</evidence>